<protein>
    <submittedName>
        <fullName evidence="2">YjbH domain-containing protein</fullName>
    </submittedName>
</protein>
<comment type="caution">
    <text evidence="2">The sequence shown here is derived from an EMBL/GenBank/DDBJ whole genome shotgun (WGS) entry which is preliminary data.</text>
</comment>
<accession>A0ABX1QNG5</accession>
<evidence type="ECO:0000313" key="3">
    <source>
        <dbReference type="Proteomes" id="UP000669605"/>
    </source>
</evidence>
<reference evidence="2 3" key="1">
    <citation type="journal article" date="2020" name="Curr. Microbiol.">
        <title>Tepidiphilus baoligensis sp. nov., a Novel Bacterium of the Family Hydrogenophilaceae Isolated from an Oil Reservoir.</title>
        <authorList>
            <person name="Zhang X."/>
            <person name="Wang G."/>
            <person name="Ma X."/>
            <person name="Yu J."/>
            <person name="You J."/>
            <person name="Xue Y."/>
            <person name="Ma Y."/>
        </authorList>
    </citation>
    <scope>NUCLEOTIDE SEQUENCE [LARGE SCALE GENOMIC DNA]</scope>
    <source>
        <strain evidence="2 3">B18-69</strain>
    </source>
</reference>
<feature type="signal peptide" evidence="1">
    <location>
        <begin position="1"/>
        <end position="19"/>
    </location>
</feature>
<dbReference type="InterPro" id="IPR010344">
    <property type="entry name" value="YbjH"/>
</dbReference>
<feature type="chain" id="PRO_5046325351" evidence="1">
    <location>
        <begin position="20"/>
        <end position="703"/>
    </location>
</feature>
<keyword evidence="1" id="KW-0732">Signal</keyword>
<dbReference type="Pfam" id="PF06082">
    <property type="entry name" value="YjbH"/>
    <property type="match status" value="1"/>
</dbReference>
<proteinExistence type="predicted"/>
<keyword evidence="3" id="KW-1185">Reference proteome</keyword>
<sequence length="703" mass="79782">MKRTAWLSPFLFGMIPALAAEPQAWISRNDWGEPGMLQMPSARFDEAGQFAVTMSHVDPYLRLSVFVTPLPWIEGGFRYTDIRNRPYGPKNLSGSQSYKDKSIDLRVRLWEESRYLPQIAVGWRDLGGTGLFSGEYLAASKRWSTLDFTAGLGWGYVGARGDFDNPLGWLSDKFKTRPGANKISGATDQFGFDQWFRGPVSPFFGVVWQPGDGRFAFKAEYDGNDYKHEPRNNPQKTSSPFNLGLEYRYSPGVRFSLGWERGNTAMVGIQISLNLADDWKQPKFDPPPVRRTPEQPLPVQVQQVNWPEVVKKVEESSGFAVQRVALRPHGEVALYGEHIRYRDTPKGDVRAAQALDATVSEDVRSFALVQEPLKLGMVESGVSRQKVRDYVEGRSEAPDLHRGFDVTAPTKASEQILYEEEPSRLKYWMAPGLIQNIGGPDSFYLYSLTANLGIDYWLTDRWRLGSVMELRVLDNFDKFRYDGPSGLPRVRTDIRRYLTTSKLIPDRLYLSRVDKLGEDIFQGVYFGWLEYMYAGAGGQWLYRPIGSEWAVGANLNWVKQRDFGATLGLRDYDTITGHVTGYYREPHTDILAKLSVGRYLAKDIGGTLDLSRRFASGVEVGVWATITDASTKAFGEGSFDKGFYLTLPFDGFFTKSSRRSTTLVWTPLTRDGGQRLSLPLDLYSISDGRDMQWYHQRFKEIDR</sequence>
<dbReference type="Proteomes" id="UP000669605">
    <property type="component" value="Unassembled WGS sequence"/>
</dbReference>
<name>A0ABX1QNG5_9PROT</name>
<dbReference type="EMBL" id="JAAAUB010000026">
    <property type="protein sequence ID" value="NMH17538.1"/>
    <property type="molecule type" value="Genomic_DNA"/>
</dbReference>
<evidence type="ECO:0000313" key="2">
    <source>
        <dbReference type="EMBL" id="NMH17538.1"/>
    </source>
</evidence>
<evidence type="ECO:0000256" key="1">
    <source>
        <dbReference type="SAM" id="SignalP"/>
    </source>
</evidence>
<organism evidence="2 3">
    <name type="scientific">Tepidiphilus baoligensis</name>
    <dbReference type="NCBI Taxonomy" id="2698687"/>
    <lineage>
        <taxon>Bacteria</taxon>
        <taxon>Pseudomonadati</taxon>
        <taxon>Pseudomonadota</taxon>
        <taxon>Hydrogenophilia</taxon>
        <taxon>Hydrogenophilales</taxon>
        <taxon>Hydrogenophilaceae</taxon>
        <taxon>Tepidiphilus</taxon>
    </lineage>
</organism>
<dbReference type="RefSeq" id="WP_169116508.1">
    <property type="nucleotide sequence ID" value="NZ_JAAAUB010000026.1"/>
</dbReference>
<gene>
    <name evidence="2" type="ORF">GV368_10670</name>
</gene>